<name>A0A0F5JC44_9BACT</name>
<dbReference type="PATRIC" id="fig|1203610.3.peg.2870"/>
<dbReference type="Proteomes" id="UP000033035">
    <property type="component" value="Unassembled WGS sequence"/>
</dbReference>
<keyword evidence="2" id="KW-1185">Reference proteome</keyword>
<dbReference type="HOGENOM" id="CLU_1747878_0_0_10"/>
<comment type="caution">
    <text evidence="1">The sequence shown here is derived from an EMBL/GenBank/DDBJ whole genome shotgun (WGS) entry which is preliminary data.</text>
</comment>
<protein>
    <submittedName>
        <fullName evidence="1">Uncharacterized protein</fullName>
    </submittedName>
</protein>
<organism evidence="1 2">
    <name type="scientific">Parabacteroides gordonii MS-1 = DSM 23371</name>
    <dbReference type="NCBI Taxonomy" id="1203610"/>
    <lineage>
        <taxon>Bacteria</taxon>
        <taxon>Pseudomonadati</taxon>
        <taxon>Bacteroidota</taxon>
        <taxon>Bacteroidia</taxon>
        <taxon>Bacteroidales</taxon>
        <taxon>Tannerellaceae</taxon>
        <taxon>Parabacteroides</taxon>
    </lineage>
</organism>
<evidence type="ECO:0000313" key="2">
    <source>
        <dbReference type="Proteomes" id="UP000033035"/>
    </source>
</evidence>
<evidence type="ECO:0000313" key="1">
    <source>
        <dbReference type="EMBL" id="KKB55339.1"/>
    </source>
</evidence>
<accession>A0A0F5JC44</accession>
<sequence>MYRSEALMSKDFESYLRENFGKTYFKEFKGLFGIPDYVCFSKDNNNISIVSFELKLANWKCAIIQAFRYRSFSDRTYVVLPEKTVHNALENINMFRQYNIGLVSFTDSQFTILYRPMTQKPYNEDMRRKVVQKVRASRKKAIRTIDSIL</sequence>
<dbReference type="EMBL" id="AQHW01000015">
    <property type="protein sequence ID" value="KKB55339.1"/>
    <property type="molecule type" value="Genomic_DNA"/>
</dbReference>
<reference evidence="1 2" key="1">
    <citation type="submission" date="2013-04" db="EMBL/GenBank/DDBJ databases">
        <title>The Genome Sequence of Parabacteroides gordonii DSM 23371.</title>
        <authorList>
            <consortium name="The Broad Institute Genomics Platform"/>
            <person name="Earl A."/>
            <person name="Ward D."/>
            <person name="Feldgarden M."/>
            <person name="Gevers D."/>
            <person name="Martens E."/>
            <person name="Sakamoto M."/>
            <person name="Benno Y."/>
            <person name="Suzuki N."/>
            <person name="Matsunaga N."/>
            <person name="Koshihara K."/>
            <person name="Seki M."/>
            <person name="Komiya H."/>
            <person name="Walker B."/>
            <person name="Young S."/>
            <person name="Zeng Q."/>
            <person name="Gargeya S."/>
            <person name="Fitzgerald M."/>
            <person name="Haas B."/>
            <person name="Abouelleil A."/>
            <person name="Allen A.W."/>
            <person name="Alvarado L."/>
            <person name="Arachchi H.M."/>
            <person name="Berlin A.M."/>
            <person name="Chapman S.B."/>
            <person name="Gainer-Dewar J."/>
            <person name="Goldberg J."/>
            <person name="Griggs A."/>
            <person name="Gujja S."/>
            <person name="Hansen M."/>
            <person name="Howarth C."/>
            <person name="Imamovic A."/>
            <person name="Ireland A."/>
            <person name="Larimer J."/>
            <person name="McCowan C."/>
            <person name="Murphy C."/>
            <person name="Pearson M."/>
            <person name="Poon T.W."/>
            <person name="Priest M."/>
            <person name="Roberts A."/>
            <person name="Saif S."/>
            <person name="Shea T."/>
            <person name="Sisk P."/>
            <person name="Sykes S."/>
            <person name="Wortman J."/>
            <person name="Nusbaum C."/>
            <person name="Birren B."/>
        </authorList>
    </citation>
    <scope>NUCLEOTIDE SEQUENCE [LARGE SCALE GENOMIC DNA]</scope>
    <source>
        <strain evidence="1 2">MS-1</strain>
    </source>
</reference>
<dbReference type="RefSeq" id="WP_028729646.1">
    <property type="nucleotide sequence ID" value="NZ_KE386764.1"/>
</dbReference>
<dbReference type="AlphaFoldDB" id="A0A0F5JC44"/>
<gene>
    <name evidence="1" type="ORF">HMPREF1536_02804</name>
</gene>
<proteinExistence type="predicted"/>
<dbReference type="STRING" id="1203610.HMPREF1536_02804"/>